<reference evidence="1 2" key="1">
    <citation type="journal article" date="2013" name="PLoS ONE">
        <title>Characterization of Enterococcus faecalis Phage IME-EF1 and Its Endolysin.</title>
        <authorList>
            <person name="Zhang W."/>
            <person name="Mi Z."/>
            <person name="Yin X."/>
            <person name="Fan H."/>
            <person name="An X."/>
            <person name="Zhang Z."/>
            <person name="Chen J."/>
            <person name="Tong Y."/>
        </authorList>
    </citation>
    <scope>NUCLEOTIDE SEQUENCE [LARGE SCALE GENOMIC DNA]</scope>
</reference>
<evidence type="ECO:0000313" key="2">
    <source>
        <dbReference type="Proteomes" id="UP000015088"/>
    </source>
</evidence>
<organism evidence="1 2">
    <name type="scientific">Enterococcus phage IMEEF1</name>
    <dbReference type="NCBI Taxonomy" id="1351735"/>
    <lineage>
        <taxon>Viruses</taxon>
        <taxon>Duplodnaviria</taxon>
        <taxon>Heunggongvirae</taxon>
        <taxon>Uroviricota</taxon>
        <taxon>Caudoviricetes</taxon>
        <taxon>Saphexavirus</taxon>
        <taxon>Saphexavirus IMEEF1</taxon>
    </lineage>
</organism>
<accession>S5MEH9</accession>
<dbReference type="OrthoDB" id="22843at10239"/>
<dbReference type="Proteomes" id="UP000015088">
    <property type="component" value="Segment"/>
</dbReference>
<name>S5MEH9_9CAUD</name>
<dbReference type="EMBL" id="KF192053">
    <property type="protein sequence ID" value="AGR48994.1"/>
    <property type="molecule type" value="Genomic_DNA"/>
</dbReference>
<dbReference type="RefSeq" id="YP_009603894.1">
    <property type="nucleotide sequence ID" value="NC_041959.1"/>
</dbReference>
<dbReference type="GeneID" id="40079782"/>
<dbReference type="KEGG" id="vg:40079782"/>
<sequence>MEFDSKQYAKYTESDLVKLSERVVELMEILKLGSENISNYELEHSVEQAEEATEELLEGLRILAKHYELFNEACQEDDKKWEENV</sequence>
<keyword evidence="2" id="KW-1185">Reference proteome</keyword>
<protein>
    <submittedName>
        <fullName evidence="1">Uncharacterized protein</fullName>
    </submittedName>
</protein>
<proteinExistence type="predicted"/>
<evidence type="ECO:0000313" key="1">
    <source>
        <dbReference type="EMBL" id="AGR48994.1"/>
    </source>
</evidence>